<gene>
    <name evidence="5" type="primary">LOC107063711</name>
</gene>
<evidence type="ECO:0000313" key="5">
    <source>
        <dbReference type="RefSeq" id="XP_015171191.1"/>
    </source>
</evidence>
<feature type="domain" description="ERAP1-like C-terminal" evidence="3">
    <location>
        <begin position="1"/>
        <end position="132"/>
    </location>
</feature>
<proteinExistence type="inferred from homology"/>
<dbReference type="PANTHER" id="PTHR11533">
    <property type="entry name" value="PROTEASE M1 ZINC METALLOPROTEASE"/>
    <property type="match status" value="1"/>
</dbReference>
<dbReference type="Pfam" id="PF11838">
    <property type="entry name" value="ERAP1_C"/>
    <property type="match status" value="1"/>
</dbReference>
<dbReference type="InterPro" id="IPR024571">
    <property type="entry name" value="ERAP1-like_C_dom"/>
</dbReference>
<organism evidence="4 5">
    <name type="scientific">Polistes dominula</name>
    <name type="common">European paper wasp</name>
    <name type="synonym">Vespa dominula</name>
    <dbReference type="NCBI Taxonomy" id="743375"/>
    <lineage>
        <taxon>Eukaryota</taxon>
        <taxon>Metazoa</taxon>
        <taxon>Ecdysozoa</taxon>
        <taxon>Arthropoda</taxon>
        <taxon>Hexapoda</taxon>
        <taxon>Insecta</taxon>
        <taxon>Pterygota</taxon>
        <taxon>Neoptera</taxon>
        <taxon>Endopterygota</taxon>
        <taxon>Hymenoptera</taxon>
        <taxon>Apocrita</taxon>
        <taxon>Aculeata</taxon>
        <taxon>Vespoidea</taxon>
        <taxon>Vespidae</taxon>
        <taxon>Polistinae</taxon>
        <taxon>Polistini</taxon>
        <taxon>Polistes</taxon>
    </lineage>
</organism>
<evidence type="ECO:0000259" key="3">
    <source>
        <dbReference type="Pfam" id="PF11838"/>
    </source>
</evidence>
<reference evidence="5" key="1">
    <citation type="submission" date="2025-08" db="UniProtKB">
        <authorList>
            <consortium name="RefSeq"/>
        </authorList>
    </citation>
    <scope>IDENTIFICATION</scope>
    <source>
        <tissue evidence="5">Whole body</tissue>
    </source>
</reference>
<dbReference type="Gene3D" id="1.25.50.20">
    <property type="match status" value="1"/>
</dbReference>
<evidence type="ECO:0000313" key="4">
    <source>
        <dbReference type="Proteomes" id="UP000694924"/>
    </source>
</evidence>
<dbReference type="InterPro" id="IPR050344">
    <property type="entry name" value="Peptidase_M1_aminopeptidases"/>
</dbReference>
<keyword evidence="2" id="KW-0031">Aminopeptidase</keyword>
<keyword evidence="4" id="KW-1185">Reference proteome</keyword>
<dbReference type="RefSeq" id="XP_015171191.1">
    <property type="nucleotide sequence ID" value="XM_015315705.1"/>
</dbReference>
<protein>
    <submittedName>
        <fullName evidence="5">Glutamyl aminopeptidase-like</fullName>
    </submittedName>
</protein>
<keyword evidence="2" id="KW-0645">Protease</keyword>
<dbReference type="GeneID" id="107063711"/>
<evidence type="ECO:0000256" key="2">
    <source>
        <dbReference type="ARBA" id="ARBA00022438"/>
    </source>
</evidence>
<comment type="similarity">
    <text evidence="1">Belongs to the peptidase M1 family.</text>
</comment>
<dbReference type="Proteomes" id="UP000694924">
    <property type="component" value="Unplaced"/>
</dbReference>
<dbReference type="PANTHER" id="PTHR11533:SF276">
    <property type="entry name" value="GLUTAMYL AMINOPEPTIDASE"/>
    <property type="match status" value="1"/>
</dbReference>
<accession>A0ABM1HTA4</accession>
<sequence length="157" mass="18757">MWEFFLRETDVQEKKRLLIRLAAVKNKDILAKYLQKIQDEKVVRRQDFFEIISNIALNPMGLDIVWDFFRNHWENLIEKFALNDHVVDAVIGATISLFKDEKKLKEVEDFFNKYPNTGPSTHTKKNVIEDIKSNIKWLNANLWQFEQWLNEDGVYLP</sequence>
<keyword evidence="2" id="KW-0378">Hydrolase</keyword>
<evidence type="ECO:0000256" key="1">
    <source>
        <dbReference type="ARBA" id="ARBA00010136"/>
    </source>
</evidence>
<name>A0ABM1HTA4_POLDO</name>